<feature type="transmembrane region" description="Helical" evidence="1">
    <location>
        <begin position="50"/>
        <end position="67"/>
    </location>
</feature>
<evidence type="ECO:0000313" key="3">
    <source>
        <dbReference type="Proteomes" id="UP000241010"/>
    </source>
</evidence>
<name>A0A2T4JR56_9RHOB</name>
<organism evidence="2 3">
    <name type="scientific">Cereibacter changlensis JA139</name>
    <dbReference type="NCBI Taxonomy" id="1188249"/>
    <lineage>
        <taxon>Bacteria</taxon>
        <taxon>Pseudomonadati</taxon>
        <taxon>Pseudomonadota</taxon>
        <taxon>Alphaproteobacteria</taxon>
        <taxon>Rhodobacterales</taxon>
        <taxon>Paracoccaceae</taxon>
        <taxon>Cereibacter</taxon>
    </lineage>
</organism>
<evidence type="ECO:0000256" key="1">
    <source>
        <dbReference type="SAM" id="Phobius"/>
    </source>
</evidence>
<feature type="transmembrane region" description="Helical" evidence="1">
    <location>
        <begin position="73"/>
        <end position="93"/>
    </location>
</feature>
<dbReference type="AlphaFoldDB" id="A0A2T4JR56"/>
<evidence type="ECO:0000313" key="2">
    <source>
        <dbReference type="EMBL" id="PTE20394.1"/>
    </source>
</evidence>
<keyword evidence="3" id="KW-1185">Reference proteome</keyword>
<reference evidence="2 3" key="1">
    <citation type="submission" date="2018-03" db="EMBL/GenBank/DDBJ databases">
        <title>Cereibacter changlensis.</title>
        <authorList>
            <person name="Meyer T.E."/>
            <person name="Miller S."/>
            <person name="Lodha T."/>
            <person name="Gandham S."/>
            <person name="Chintalapati S."/>
            <person name="Chintalapati V.R."/>
        </authorList>
    </citation>
    <scope>NUCLEOTIDE SEQUENCE [LARGE SCALE GENOMIC DNA]</scope>
    <source>
        <strain evidence="2 3">JA139</strain>
    </source>
</reference>
<gene>
    <name evidence="2" type="ORF">C5F48_17730</name>
</gene>
<comment type="caution">
    <text evidence="2">The sequence shown here is derived from an EMBL/GenBank/DDBJ whole genome shotgun (WGS) entry which is preliminary data.</text>
</comment>
<keyword evidence="1" id="KW-0472">Membrane</keyword>
<proteinExistence type="predicted"/>
<dbReference type="EMBL" id="PZKG01000109">
    <property type="protein sequence ID" value="PTE20394.1"/>
    <property type="molecule type" value="Genomic_DNA"/>
</dbReference>
<keyword evidence="1" id="KW-1133">Transmembrane helix</keyword>
<keyword evidence="1" id="KW-0812">Transmembrane</keyword>
<dbReference type="Proteomes" id="UP000241010">
    <property type="component" value="Unassembled WGS sequence"/>
</dbReference>
<protein>
    <submittedName>
        <fullName evidence="2">Uncharacterized protein</fullName>
    </submittedName>
</protein>
<dbReference type="OrthoDB" id="7852511at2"/>
<accession>A0A2T4JR56</accession>
<sequence>MFIVSPATVWNHSALEMRQVPRRIFGRVTLVPRRGLPLRLVWRLVFEAQILRYLLALLPFVLAVLIWQENALAIAQAPLIMVLVIYGAESFLFRVPKEKRAGLIDRAEAERGLDLLRVRAVSILTRIAAGRQMAEGRLHLVVEQSPLARITPLTFVSVQAEAGPEVLRLTRAEERLIRETLFQPPLGERLLLRINLSENEFLRDVALDLRQISAHARLAALRG</sequence>
<dbReference type="RefSeq" id="WP_107665191.1">
    <property type="nucleotide sequence ID" value="NZ_PZKG01000109.1"/>
</dbReference>